<dbReference type="Pfam" id="PF20310">
    <property type="entry name" value="HTH_Tnp_2"/>
    <property type="match status" value="1"/>
</dbReference>
<evidence type="ECO:0000313" key="2">
    <source>
        <dbReference type="EMBL" id="PIZ61720.1"/>
    </source>
</evidence>
<feature type="region of interest" description="Disordered" evidence="1">
    <location>
        <begin position="84"/>
        <end position="103"/>
    </location>
</feature>
<protein>
    <submittedName>
        <fullName evidence="2">Uncharacterized protein</fullName>
    </submittedName>
</protein>
<dbReference type="Proteomes" id="UP000228503">
    <property type="component" value="Unassembled WGS sequence"/>
</dbReference>
<evidence type="ECO:0000256" key="1">
    <source>
        <dbReference type="SAM" id="MobiDB-lite"/>
    </source>
</evidence>
<organism evidence="2 3">
    <name type="scientific">Candidatus Roizmanbacteria bacterium CG_4_10_14_0_2_um_filter_39_13</name>
    <dbReference type="NCBI Taxonomy" id="1974825"/>
    <lineage>
        <taxon>Bacteria</taxon>
        <taxon>Candidatus Roizmaniibacteriota</taxon>
    </lineage>
</organism>
<accession>A0A2M7TV63</accession>
<comment type="caution">
    <text evidence="2">The sequence shown here is derived from an EMBL/GenBank/DDBJ whole genome shotgun (WGS) entry which is preliminary data.</text>
</comment>
<evidence type="ECO:0000313" key="3">
    <source>
        <dbReference type="Proteomes" id="UP000228503"/>
    </source>
</evidence>
<reference evidence="3" key="1">
    <citation type="submission" date="2017-09" db="EMBL/GenBank/DDBJ databases">
        <title>Depth-based differentiation of microbial function through sediment-hosted aquifers and enrichment of novel symbionts in the deep terrestrial subsurface.</title>
        <authorList>
            <person name="Probst A.J."/>
            <person name="Ladd B."/>
            <person name="Jarett J.K."/>
            <person name="Geller-Mcgrath D.E."/>
            <person name="Sieber C.M.K."/>
            <person name="Emerson J.B."/>
            <person name="Anantharaman K."/>
            <person name="Thomas B.C."/>
            <person name="Malmstrom R."/>
            <person name="Stieglmeier M."/>
            <person name="Klingl A."/>
            <person name="Woyke T."/>
            <person name="Ryan C.M."/>
            <person name="Banfield J.F."/>
        </authorList>
    </citation>
    <scope>NUCLEOTIDE SEQUENCE [LARGE SCALE GENOMIC DNA]</scope>
</reference>
<dbReference type="AlphaFoldDB" id="A0A2M7TV63"/>
<dbReference type="InterPro" id="IPR009057">
    <property type="entry name" value="Homeodomain-like_sf"/>
</dbReference>
<dbReference type="EMBL" id="PFOB01000077">
    <property type="protein sequence ID" value="PIZ61720.1"/>
    <property type="molecule type" value="Genomic_DNA"/>
</dbReference>
<proteinExistence type="predicted"/>
<dbReference type="InterPro" id="IPR046929">
    <property type="entry name" value="HTH_Tnp"/>
</dbReference>
<sequence>MRTVFSSEQIAKFQQHPCVFACTERSIHYTFEFKKRALDLYTEGIKPDEIWKQAGFDVNIWKKNYCGYTIKDWRRMAEKGGLESLTKRGGMQSDRGSKDSADKMRRLELQVKYLKAENDFLAKLRAKRAESSSGRVRNTRSSGN</sequence>
<name>A0A2M7TV63_9BACT</name>
<dbReference type="SUPFAM" id="SSF46689">
    <property type="entry name" value="Homeodomain-like"/>
    <property type="match status" value="1"/>
</dbReference>
<gene>
    <name evidence="2" type="ORF">COY16_06085</name>
</gene>